<evidence type="ECO:0000313" key="4">
    <source>
        <dbReference type="EMBL" id="VAX32964.1"/>
    </source>
</evidence>
<gene>
    <name evidence="4" type="ORF">MNBD_NITROSPINAE05-1232</name>
</gene>
<organism evidence="4">
    <name type="scientific">hydrothermal vent metagenome</name>
    <dbReference type="NCBI Taxonomy" id="652676"/>
    <lineage>
        <taxon>unclassified sequences</taxon>
        <taxon>metagenomes</taxon>
        <taxon>ecological metagenomes</taxon>
    </lineage>
</organism>
<dbReference type="FunFam" id="3.40.190.10:FF:000035">
    <property type="entry name" value="Molybdate ABC transporter substrate-binding protein"/>
    <property type="match status" value="1"/>
</dbReference>
<sequence length="251" mass="28037">MRWMIVPTLALLTMISASVHAGEVHVAVASNFISPLKVIKTRFEKFSGHRMIIISGSTGKLYAQIKHGAPFDLLLAADSLRPRLLEEEGFAVKDSRFTYAVGRLTLWSRDPNQITKAGAEIFQQQTFNHLAMANPKTAPYGRAALQALKKLGVWGQVKDKIVQGENIGQTFLFVATKNAELGFVARLQTRDTKNKFNGSRWDVPPDLYDPIYQDLVLLKRARDKPSAHALAKFLQTPEAQKIIADFGYDLK</sequence>
<dbReference type="GO" id="GO:0046872">
    <property type="term" value="F:metal ion binding"/>
    <property type="evidence" value="ECO:0007669"/>
    <property type="project" value="UniProtKB-KW"/>
</dbReference>
<dbReference type="InterPro" id="IPR005950">
    <property type="entry name" value="ModA"/>
</dbReference>
<protein>
    <submittedName>
        <fullName evidence="4">Molybdenum ABC transporter, substrate-binding protein ModA</fullName>
    </submittedName>
</protein>
<dbReference type="NCBIfam" id="TIGR01256">
    <property type="entry name" value="modA"/>
    <property type="match status" value="1"/>
</dbReference>
<proteinExistence type="predicted"/>
<evidence type="ECO:0000256" key="3">
    <source>
        <dbReference type="ARBA" id="ARBA00022729"/>
    </source>
</evidence>
<dbReference type="InterPro" id="IPR050682">
    <property type="entry name" value="ModA/WtpA"/>
</dbReference>
<dbReference type="EMBL" id="UOGG01000230">
    <property type="protein sequence ID" value="VAX32964.1"/>
    <property type="molecule type" value="Genomic_DNA"/>
</dbReference>
<reference evidence="4" key="1">
    <citation type="submission" date="2018-06" db="EMBL/GenBank/DDBJ databases">
        <authorList>
            <person name="Zhirakovskaya E."/>
        </authorList>
    </citation>
    <scope>NUCLEOTIDE SEQUENCE</scope>
</reference>
<keyword evidence="2" id="KW-0479">Metal-binding</keyword>
<dbReference type="Pfam" id="PF13531">
    <property type="entry name" value="SBP_bac_11"/>
    <property type="match status" value="1"/>
</dbReference>
<dbReference type="SUPFAM" id="SSF53850">
    <property type="entry name" value="Periplasmic binding protein-like II"/>
    <property type="match status" value="1"/>
</dbReference>
<keyword evidence="1" id="KW-0500">Molybdenum</keyword>
<evidence type="ECO:0000256" key="2">
    <source>
        <dbReference type="ARBA" id="ARBA00022723"/>
    </source>
</evidence>
<dbReference type="CDD" id="cd13539">
    <property type="entry name" value="PBP2_AvModA"/>
    <property type="match status" value="1"/>
</dbReference>
<evidence type="ECO:0000256" key="1">
    <source>
        <dbReference type="ARBA" id="ARBA00022505"/>
    </source>
</evidence>
<dbReference type="PANTHER" id="PTHR30632">
    <property type="entry name" value="MOLYBDATE-BINDING PERIPLASMIC PROTEIN"/>
    <property type="match status" value="1"/>
</dbReference>
<dbReference type="AlphaFoldDB" id="A0A3B1DA09"/>
<dbReference type="GO" id="GO:0030973">
    <property type="term" value="F:molybdate ion binding"/>
    <property type="evidence" value="ECO:0007669"/>
    <property type="project" value="InterPro"/>
</dbReference>
<dbReference type="GO" id="GO:0015689">
    <property type="term" value="P:molybdate ion transport"/>
    <property type="evidence" value="ECO:0007669"/>
    <property type="project" value="InterPro"/>
</dbReference>
<dbReference type="PIRSF" id="PIRSF004846">
    <property type="entry name" value="ModA"/>
    <property type="match status" value="1"/>
</dbReference>
<accession>A0A3B1DA09</accession>
<dbReference type="PANTHER" id="PTHR30632:SF14">
    <property type="entry name" value="TUNGSTATE_MOLYBDATE_CHROMATE-BINDING PROTEIN MODA"/>
    <property type="match status" value="1"/>
</dbReference>
<dbReference type="InterPro" id="IPR044084">
    <property type="entry name" value="AvModA-like_subst-bd"/>
</dbReference>
<dbReference type="Gene3D" id="3.40.190.10">
    <property type="entry name" value="Periplasmic binding protein-like II"/>
    <property type="match status" value="2"/>
</dbReference>
<name>A0A3B1DA09_9ZZZZ</name>
<keyword evidence="3" id="KW-0732">Signal</keyword>